<dbReference type="PIRSF" id="PIRSF001500">
    <property type="entry name" value="Chor_mut_pdt_Ppr"/>
    <property type="match status" value="1"/>
</dbReference>
<sequence>MEKFFNNLDLVTDHVIFLGPYGTYSHQAVMQEFDEDEEIKDGPEKRYIKLVTAKSIVECFEELETNPAVRYAVVPLENSTNGQVVFSYDILRDKVLTTKREEAGKFKNQVLPRLDVIGEQYVNISHCLLCPTVGDEGEETQTDMDRLFSQYKVIRILSHPQVWGQVTEYLNKLQLKYPEIKFEKSDTNSTSEAVFKSVEYERERAKTGGNGVLTLAIASEAASKIFNVTILEKSINDKVGNTTRFLILKKREDTLVRKTIHDKSGDKVNLLTFGIEKNEPGSLVDVLMILKKYQLNMVSVNSRPYNDPSNNDSKKWDYFFYIEFVCERDDIDWNEFYQSIDNNCITWCLWGSFPRNKRYYN</sequence>
<feature type="domain" description="Prephenate dehydratase" evidence="7">
    <location>
        <begin position="14"/>
        <end position="250"/>
    </location>
</feature>
<comment type="pathway">
    <text evidence="1">Amino-acid biosynthesis; L-phenylalanine biosynthesis; phenylpyruvate from prephenate: step 1/1.</text>
</comment>
<organism evidence="8 9">
    <name type="scientific">Henningerozyma blattae (strain ATCC 34711 / CBS 6284 / DSM 70876 / NBRC 10599 / NRRL Y-10934 / UCD 77-7)</name>
    <name type="common">Yeast</name>
    <name type="synonym">Tetrapisispora blattae</name>
    <dbReference type="NCBI Taxonomy" id="1071380"/>
    <lineage>
        <taxon>Eukaryota</taxon>
        <taxon>Fungi</taxon>
        <taxon>Dikarya</taxon>
        <taxon>Ascomycota</taxon>
        <taxon>Saccharomycotina</taxon>
        <taxon>Saccharomycetes</taxon>
        <taxon>Saccharomycetales</taxon>
        <taxon>Saccharomycetaceae</taxon>
        <taxon>Henningerozyma</taxon>
    </lineage>
</organism>
<dbReference type="PROSITE" id="PS51171">
    <property type="entry name" value="PREPHENATE_DEHYDR_3"/>
    <property type="match status" value="1"/>
</dbReference>
<evidence type="ECO:0000259" key="7">
    <source>
        <dbReference type="PROSITE" id="PS51171"/>
    </source>
</evidence>
<dbReference type="InterPro" id="IPR045865">
    <property type="entry name" value="ACT-like_dom_sf"/>
</dbReference>
<keyword evidence="6" id="KW-0456">Lyase</keyword>
<dbReference type="OrthoDB" id="983542at2759"/>
<dbReference type="SUPFAM" id="SSF55021">
    <property type="entry name" value="ACT-like"/>
    <property type="match status" value="1"/>
</dbReference>
<protein>
    <recommendedName>
        <fullName evidence="2">prephenate dehydratase</fullName>
        <ecNumber evidence="2">4.2.1.51</ecNumber>
    </recommendedName>
</protein>
<dbReference type="Proteomes" id="UP000002866">
    <property type="component" value="Chromosome 1"/>
</dbReference>
<dbReference type="EC" id="4.2.1.51" evidence="2"/>
<dbReference type="EMBL" id="HE806316">
    <property type="protein sequence ID" value="CCH58581.1"/>
    <property type="molecule type" value="Genomic_DNA"/>
</dbReference>
<dbReference type="CDD" id="cd13532">
    <property type="entry name" value="PBP2_PDT_like"/>
    <property type="match status" value="1"/>
</dbReference>
<dbReference type="InterPro" id="IPR018528">
    <property type="entry name" value="Preph_deHydtase_CS"/>
</dbReference>
<dbReference type="KEGG" id="tbl:TBLA_0A07920"/>
<dbReference type="SUPFAM" id="SSF53850">
    <property type="entry name" value="Periplasmic binding protein-like II"/>
    <property type="match status" value="1"/>
</dbReference>
<dbReference type="AlphaFoldDB" id="I2GWS9"/>
<evidence type="ECO:0000256" key="3">
    <source>
        <dbReference type="ARBA" id="ARBA00022605"/>
    </source>
</evidence>
<dbReference type="STRING" id="1071380.I2GWS9"/>
<accession>I2GWS9</accession>
<dbReference type="InterPro" id="IPR008242">
    <property type="entry name" value="Chor_mutase/pphenate_deHydtase"/>
</dbReference>
<evidence type="ECO:0000256" key="6">
    <source>
        <dbReference type="ARBA" id="ARBA00023239"/>
    </source>
</evidence>
<dbReference type="PANTHER" id="PTHR21022:SF19">
    <property type="entry name" value="PREPHENATE DEHYDRATASE-RELATED"/>
    <property type="match status" value="1"/>
</dbReference>
<keyword evidence="3" id="KW-0028">Amino-acid biosynthesis</keyword>
<dbReference type="Pfam" id="PF00800">
    <property type="entry name" value="PDT"/>
    <property type="match status" value="1"/>
</dbReference>
<evidence type="ECO:0000256" key="1">
    <source>
        <dbReference type="ARBA" id="ARBA00004741"/>
    </source>
</evidence>
<keyword evidence="9" id="KW-1185">Reference proteome</keyword>
<dbReference type="PANTHER" id="PTHR21022">
    <property type="entry name" value="PREPHENATE DEHYDRATASE P PROTEIN"/>
    <property type="match status" value="1"/>
</dbReference>
<keyword evidence="5" id="KW-0584">Phenylalanine biosynthesis</keyword>
<evidence type="ECO:0000256" key="4">
    <source>
        <dbReference type="ARBA" id="ARBA00023141"/>
    </source>
</evidence>
<dbReference type="GO" id="GO:0005737">
    <property type="term" value="C:cytoplasm"/>
    <property type="evidence" value="ECO:0007669"/>
    <property type="project" value="TreeGrafter"/>
</dbReference>
<dbReference type="eggNOG" id="KOG2797">
    <property type="taxonomic scope" value="Eukaryota"/>
</dbReference>
<evidence type="ECO:0000256" key="5">
    <source>
        <dbReference type="ARBA" id="ARBA00023222"/>
    </source>
</evidence>
<reference evidence="8 9" key="1">
    <citation type="journal article" date="2011" name="Proc. Natl. Acad. Sci. U.S.A.">
        <title>Evolutionary erosion of yeast sex chromosomes by mating-type switching accidents.</title>
        <authorList>
            <person name="Gordon J.L."/>
            <person name="Armisen D."/>
            <person name="Proux-Wera E."/>
            <person name="Oheigeartaigh S.S."/>
            <person name="Byrne K.P."/>
            <person name="Wolfe K.H."/>
        </authorList>
    </citation>
    <scope>NUCLEOTIDE SEQUENCE [LARGE SCALE GENOMIC DNA]</scope>
    <source>
        <strain evidence="9">ATCC 34711 / CBS 6284 / DSM 70876 / NBRC 10599 / NRRL Y-10934 / UCD 77-7</strain>
    </source>
</reference>
<dbReference type="Gene3D" id="3.30.70.260">
    <property type="match status" value="1"/>
</dbReference>
<keyword evidence="4" id="KW-0057">Aromatic amino acid biosynthesis</keyword>
<dbReference type="InterPro" id="IPR001086">
    <property type="entry name" value="Preph_deHydtase"/>
</dbReference>
<dbReference type="GO" id="GO:0009094">
    <property type="term" value="P:L-phenylalanine biosynthetic process"/>
    <property type="evidence" value="ECO:0007669"/>
    <property type="project" value="UniProtKB-UniPathway"/>
</dbReference>
<dbReference type="HOGENOM" id="CLU_035008_5_1_1"/>
<dbReference type="RefSeq" id="XP_004178100.1">
    <property type="nucleotide sequence ID" value="XM_004178052.1"/>
</dbReference>
<dbReference type="FunCoup" id="I2GWS9">
    <property type="interactions" value="129"/>
</dbReference>
<dbReference type="GeneID" id="14493138"/>
<evidence type="ECO:0000313" key="9">
    <source>
        <dbReference type="Proteomes" id="UP000002866"/>
    </source>
</evidence>
<dbReference type="CDD" id="cd04905">
    <property type="entry name" value="ACT_CM-PDT"/>
    <property type="match status" value="1"/>
</dbReference>
<dbReference type="Gene3D" id="3.40.190.10">
    <property type="entry name" value="Periplasmic binding protein-like II"/>
    <property type="match status" value="2"/>
</dbReference>
<evidence type="ECO:0000313" key="8">
    <source>
        <dbReference type="EMBL" id="CCH58581.1"/>
    </source>
</evidence>
<dbReference type="PROSITE" id="PS00857">
    <property type="entry name" value="PREPHENATE_DEHYDR_1"/>
    <property type="match status" value="1"/>
</dbReference>
<dbReference type="InParanoid" id="I2GWS9"/>
<evidence type="ECO:0000256" key="2">
    <source>
        <dbReference type="ARBA" id="ARBA00013147"/>
    </source>
</evidence>
<dbReference type="OMA" id="PLMIYRE"/>
<dbReference type="GO" id="GO:0004664">
    <property type="term" value="F:prephenate dehydratase activity"/>
    <property type="evidence" value="ECO:0007669"/>
    <property type="project" value="UniProtKB-EC"/>
</dbReference>
<proteinExistence type="predicted"/>
<dbReference type="UniPathway" id="UPA00121">
    <property type="reaction ID" value="UER00345"/>
</dbReference>
<name>I2GWS9_HENB6</name>
<gene>
    <name evidence="8" type="primary">TBLA0A07920</name>
    <name evidence="8" type="ORF">TBLA_0A07920</name>
</gene>